<evidence type="ECO:0000256" key="3">
    <source>
        <dbReference type="ARBA" id="ARBA00005201"/>
    </source>
</evidence>
<gene>
    <name evidence="17" type="ORF">KAJ83_18135</name>
</gene>
<dbReference type="SUPFAM" id="SSF52374">
    <property type="entry name" value="Nucleotidylyl transferase"/>
    <property type="match status" value="1"/>
</dbReference>
<keyword evidence="10 15" id="KW-0274">FAD</keyword>
<evidence type="ECO:0000256" key="6">
    <source>
        <dbReference type="ARBA" id="ARBA00022679"/>
    </source>
</evidence>
<keyword evidence="6 15" id="KW-0808">Transferase</keyword>
<accession>A0A8J7S533</accession>
<evidence type="ECO:0000256" key="10">
    <source>
        <dbReference type="ARBA" id="ARBA00022827"/>
    </source>
</evidence>
<comment type="pathway">
    <text evidence="2 15">Cofactor biosynthesis; FAD biosynthesis; FAD from FMN: step 1/1.</text>
</comment>
<evidence type="ECO:0000259" key="16">
    <source>
        <dbReference type="SMART" id="SM00904"/>
    </source>
</evidence>
<evidence type="ECO:0000256" key="15">
    <source>
        <dbReference type="PIRNR" id="PIRNR004491"/>
    </source>
</evidence>
<dbReference type="Gene3D" id="3.40.50.620">
    <property type="entry name" value="HUPs"/>
    <property type="match status" value="1"/>
</dbReference>
<dbReference type="UniPathway" id="UPA00277">
    <property type="reaction ID" value="UER00407"/>
</dbReference>
<dbReference type="Pfam" id="PF06574">
    <property type="entry name" value="FAD_syn"/>
    <property type="match status" value="1"/>
</dbReference>
<dbReference type="InterPro" id="IPR023468">
    <property type="entry name" value="Riboflavin_kinase"/>
</dbReference>
<dbReference type="FunFam" id="3.40.50.620:FF:000021">
    <property type="entry name" value="Riboflavin biosynthesis protein"/>
    <property type="match status" value="1"/>
</dbReference>
<dbReference type="EMBL" id="JAGMWN010000013">
    <property type="protein sequence ID" value="MBP5858944.1"/>
    <property type="molecule type" value="Genomic_DNA"/>
</dbReference>
<comment type="caution">
    <text evidence="17">The sequence shown here is derived from an EMBL/GenBank/DDBJ whole genome shotgun (WGS) entry which is preliminary data.</text>
</comment>
<comment type="function">
    <text evidence="1">Catalyzes the phosphorylation of riboflavin to FMN followed by the adenylation of FMN to FAD.</text>
</comment>
<dbReference type="SUPFAM" id="SSF82114">
    <property type="entry name" value="Riboflavin kinase-like"/>
    <property type="match status" value="1"/>
</dbReference>
<dbReference type="Gene3D" id="2.40.30.30">
    <property type="entry name" value="Riboflavin kinase-like"/>
    <property type="match status" value="1"/>
</dbReference>
<dbReference type="GO" id="GO:0009398">
    <property type="term" value="P:FMN biosynthetic process"/>
    <property type="evidence" value="ECO:0007669"/>
    <property type="project" value="UniProtKB-UniRule"/>
</dbReference>
<dbReference type="RefSeq" id="WP_210683532.1">
    <property type="nucleotide sequence ID" value="NZ_JAGMWN010000013.1"/>
</dbReference>
<evidence type="ECO:0000313" key="18">
    <source>
        <dbReference type="Proteomes" id="UP000672602"/>
    </source>
</evidence>
<dbReference type="PANTHER" id="PTHR22749">
    <property type="entry name" value="RIBOFLAVIN KINASE/FMN ADENYLYLTRANSFERASE"/>
    <property type="match status" value="1"/>
</dbReference>
<comment type="catalytic activity">
    <reaction evidence="13 15">
        <text>riboflavin + ATP = FMN + ADP + H(+)</text>
        <dbReference type="Rhea" id="RHEA:14357"/>
        <dbReference type="ChEBI" id="CHEBI:15378"/>
        <dbReference type="ChEBI" id="CHEBI:30616"/>
        <dbReference type="ChEBI" id="CHEBI:57986"/>
        <dbReference type="ChEBI" id="CHEBI:58210"/>
        <dbReference type="ChEBI" id="CHEBI:456216"/>
        <dbReference type="EC" id="2.7.1.26"/>
    </reaction>
</comment>
<dbReference type="CDD" id="cd02064">
    <property type="entry name" value="FAD_synthetase_N"/>
    <property type="match status" value="1"/>
</dbReference>
<name>A0A8J7S533_9PROT</name>
<keyword evidence="8 15" id="KW-0547">Nucleotide-binding</keyword>
<evidence type="ECO:0000256" key="13">
    <source>
        <dbReference type="ARBA" id="ARBA00047880"/>
    </source>
</evidence>
<dbReference type="PANTHER" id="PTHR22749:SF6">
    <property type="entry name" value="RIBOFLAVIN KINASE"/>
    <property type="match status" value="1"/>
</dbReference>
<comment type="catalytic activity">
    <reaction evidence="14 15">
        <text>FMN + ATP + H(+) = FAD + diphosphate</text>
        <dbReference type="Rhea" id="RHEA:17237"/>
        <dbReference type="ChEBI" id="CHEBI:15378"/>
        <dbReference type="ChEBI" id="CHEBI:30616"/>
        <dbReference type="ChEBI" id="CHEBI:33019"/>
        <dbReference type="ChEBI" id="CHEBI:57692"/>
        <dbReference type="ChEBI" id="CHEBI:58210"/>
        <dbReference type="EC" id="2.7.7.2"/>
    </reaction>
</comment>
<dbReference type="GO" id="GO:0006747">
    <property type="term" value="P:FAD biosynthetic process"/>
    <property type="evidence" value="ECO:0007669"/>
    <property type="project" value="UniProtKB-UniRule"/>
</dbReference>
<dbReference type="GO" id="GO:0005524">
    <property type="term" value="F:ATP binding"/>
    <property type="evidence" value="ECO:0007669"/>
    <property type="project" value="UniProtKB-UniRule"/>
</dbReference>
<dbReference type="Proteomes" id="UP000672602">
    <property type="component" value="Unassembled WGS sequence"/>
</dbReference>
<dbReference type="InterPro" id="IPR014729">
    <property type="entry name" value="Rossmann-like_a/b/a_fold"/>
</dbReference>
<keyword evidence="5 15" id="KW-0288">FMN</keyword>
<proteinExistence type="inferred from homology"/>
<sequence length="316" mass="33897">MQIIQQLSDYPADRRGAVLAIGNFDGVHRGHQAVIGQAARIAEAEGAPLGVLTFEPHPVCYFKPDVAPFRLTPLRSKAHHLQALGLDLMICLPFERALAELTADAFIGEVLVRGLGLSHLVVGYDFRFGKGRAGTVETLKADGRFRVTVVDPSASAAGEVYSSTRIREHLKAGEPGQAAALLGRPFEVEGIVAKGRQLGRTIGFPTANIDLGDYVRPAHGVYAVRCGVSATAGGAPRWLDGVANWGRRPTVDGIGEVFEVYLFDFDGDLYGTSLRIALIEFIRPEKKFDGIDALKTAIAEDCRAAHVILDTRAAGA</sequence>
<comment type="similarity">
    <text evidence="15">Belongs to the ribF family.</text>
</comment>
<evidence type="ECO:0000256" key="8">
    <source>
        <dbReference type="ARBA" id="ARBA00022741"/>
    </source>
</evidence>
<evidence type="ECO:0000256" key="11">
    <source>
        <dbReference type="ARBA" id="ARBA00022840"/>
    </source>
</evidence>
<evidence type="ECO:0000256" key="2">
    <source>
        <dbReference type="ARBA" id="ARBA00004726"/>
    </source>
</evidence>
<evidence type="ECO:0000256" key="1">
    <source>
        <dbReference type="ARBA" id="ARBA00002121"/>
    </source>
</evidence>
<dbReference type="GO" id="GO:0008531">
    <property type="term" value="F:riboflavin kinase activity"/>
    <property type="evidence" value="ECO:0007669"/>
    <property type="project" value="UniProtKB-UniRule"/>
</dbReference>
<keyword evidence="9 15" id="KW-0418">Kinase</keyword>
<keyword evidence="4 15" id="KW-0285">Flavoprotein</keyword>
<feature type="domain" description="Riboflavin kinase" evidence="16">
    <location>
        <begin position="181"/>
        <end position="310"/>
    </location>
</feature>
<evidence type="ECO:0000256" key="4">
    <source>
        <dbReference type="ARBA" id="ARBA00022630"/>
    </source>
</evidence>
<dbReference type="GO" id="GO:0003919">
    <property type="term" value="F:FMN adenylyltransferase activity"/>
    <property type="evidence" value="ECO:0007669"/>
    <property type="project" value="UniProtKB-UniRule"/>
</dbReference>
<dbReference type="EC" id="2.7.7.2" evidence="15"/>
<dbReference type="SMART" id="SM00904">
    <property type="entry name" value="Flavokinase"/>
    <property type="match status" value="1"/>
</dbReference>
<organism evidence="17 18">
    <name type="scientific">Marivibrio halodurans</name>
    <dbReference type="NCBI Taxonomy" id="2039722"/>
    <lineage>
        <taxon>Bacteria</taxon>
        <taxon>Pseudomonadati</taxon>
        <taxon>Pseudomonadota</taxon>
        <taxon>Alphaproteobacteria</taxon>
        <taxon>Rhodospirillales</taxon>
        <taxon>Rhodospirillaceae</taxon>
        <taxon>Marivibrio</taxon>
    </lineage>
</organism>
<evidence type="ECO:0000313" key="17">
    <source>
        <dbReference type="EMBL" id="MBP5858944.1"/>
    </source>
</evidence>
<evidence type="ECO:0000256" key="5">
    <source>
        <dbReference type="ARBA" id="ARBA00022643"/>
    </source>
</evidence>
<dbReference type="Pfam" id="PF01687">
    <property type="entry name" value="Flavokinase"/>
    <property type="match status" value="1"/>
</dbReference>
<comment type="pathway">
    <text evidence="3 15">Cofactor biosynthesis; FMN biosynthesis; FMN from riboflavin (ATP route): step 1/1.</text>
</comment>
<reference evidence="17" key="1">
    <citation type="submission" date="2021-04" db="EMBL/GenBank/DDBJ databases">
        <authorList>
            <person name="Zhang D.-C."/>
        </authorList>
    </citation>
    <scope>NUCLEOTIDE SEQUENCE</scope>
    <source>
        <strain evidence="17">CGMCC 1.15697</strain>
    </source>
</reference>
<keyword evidence="11 15" id="KW-0067">ATP-binding</keyword>
<dbReference type="NCBIfam" id="TIGR00083">
    <property type="entry name" value="ribF"/>
    <property type="match status" value="1"/>
</dbReference>
<dbReference type="UniPathway" id="UPA00276">
    <property type="reaction ID" value="UER00406"/>
</dbReference>
<dbReference type="InterPro" id="IPR015864">
    <property type="entry name" value="FAD_synthase"/>
</dbReference>
<keyword evidence="7 15" id="KW-0548">Nucleotidyltransferase</keyword>
<dbReference type="InterPro" id="IPR023465">
    <property type="entry name" value="Riboflavin_kinase_dom_sf"/>
</dbReference>
<protein>
    <recommendedName>
        <fullName evidence="15">Riboflavin biosynthesis protein</fullName>
    </recommendedName>
    <domain>
        <recommendedName>
            <fullName evidence="15">Riboflavin kinase</fullName>
            <ecNumber evidence="15">2.7.1.26</ecNumber>
        </recommendedName>
        <alternativeName>
            <fullName evidence="15">Flavokinase</fullName>
        </alternativeName>
    </domain>
    <domain>
        <recommendedName>
            <fullName evidence="15">FMN adenylyltransferase</fullName>
            <ecNumber evidence="15">2.7.7.2</ecNumber>
        </recommendedName>
        <alternativeName>
            <fullName evidence="15">FAD pyrophosphorylase</fullName>
        </alternativeName>
        <alternativeName>
            <fullName evidence="15">FAD synthase</fullName>
        </alternativeName>
    </domain>
</protein>
<dbReference type="AlphaFoldDB" id="A0A8J7S533"/>
<evidence type="ECO:0000256" key="14">
    <source>
        <dbReference type="ARBA" id="ARBA00049494"/>
    </source>
</evidence>
<keyword evidence="18" id="KW-1185">Reference proteome</keyword>
<evidence type="ECO:0000256" key="7">
    <source>
        <dbReference type="ARBA" id="ARBA00022695"/>
    </source>
</evidence>
<evidence type="ECO:0000256" key="12">
    <source>
        <dbReference type="ARBA" id="ARBA00023268"/>
    </source>
</evidence>
<dbReference type="GO" id="GO:0009231">
    <property type="term" value="P:riboflavin biosynthetic process"/>
    <property type="evidence" value="ECO:0007669"/>
    <property type="project" value="InterPro"/>
</dbReference>
<dbReference type="InterPro" id="IPR002606">
    <property type="entry name" value="Riboflavin_kinase_bac"/>
</dbReference>
<dbReference type="InterPro" id="IPR015865">
    <property type="entry name" value="Riboflavin_kinase_bac/euk"/>
</dbReference>
<dbReference type="EC" id="2.7.1.26" evidence="15"/>
<evidence type="ECO:0000256" key="9">
    <source>
        <dbReference type="ARBA" id="ARBA00022777"/>
    </source>
</evidence>
<dbReference type="PIRSF" id="PIRSF004491">
    <property type="entry name" value="FAD_Synth"/>
    <property type="match status" value="1"/>
</dbReference>
<dbReference type="NCBIfam" id="NF004160">
    <property type="entry name" value="PRK05627.1-3"/>
    <property type="match status" value="1"/>
</dbReference>
<keyword evidence="12" id="KW-0511">Multifunctional enzyme</keyword>